<dbReference type="AlphaFoldDB" id="A0A3S5AHA4"/>
<organism evidence="2 3">
    <name type="scientific">Protopolystoma xenopodis</name>
    <dbReference type="NCBI Taxonomy" id="117903"/>
    <lineage>
        <taxon>Eukaryota</taxon>
        <taxon>Metazoa</taxon>
        <taxon>Spiralia</taxon>
        <taxon>Lophotrochozoa</taxon>
        <taxon>Platyhelminthes</taxon>
        <taxon>Monogenea</taxon>
        <taxon>Polyopisthocotylea</taxon>
        <taxon>Polystomatidea</taxon>
        <taxon>Polystomatidae</taxon>
        <taxon>Protopolystoma</taxon>
    </lineage>
</organism>
<protein>
    <submittedName>
        <fullName evidence="2">Uncharacterized protein</fullName>
    </submittedName>
</protein>
<dbReference type="Proteomes" id="UP000784294">
    <property type="component" value="Unassembled WGS sequence"/>
</dbReference>
<name>A0A3S5AHA4_9PLAT</name>
<feature type="region of interest" description="Disordered" evidence="1">
    <location>
        <begin position="95"/>
        <end position="117"/>
    </location>
</feature>
<accession>A0A3S5AHA4</accession>
<gene>
    <name evidence="2" type="ORF">PXEA_LOCUS13682</name>
</gene>
<evidence type="ECO:0000313" key="2">
    <source>
        <dbReference type="EMBL" id="VEL20242.1"/>
    </source>
</evidence>
<keyword evidence="3" id="KW-1185">Reference proteome</keyword>
<feature type="compositionally biased region" description="Basic and acidic residues" evidence="1">
    <location>
        <begin position="55"/>
        <end position="64"/>
    </location>
</feature>
<comment type="caution">
    <text evidence="2">The sequence shown here is derived from an EMBL/GenBank/DDBJ whole genome shotgun (WGS) entry which is preliminary data.</text>
</comment>
<sequence length="171" mass="19742">MPRKEDEPLPPGVSESQNRKLKLQQHQEEQTKWHLQQQYHKKMSDYPDEWSNRLSRLDPAESGKKLTPNGARTNRPLMPANHFDRSMKTEFRPIGLSASPPLLPLIDSQTSKIPPPTMKEAWIGRQSRHRRYGRQEERRRRMEAAISAIMVASTTSAILTKHGNPSVFRAL</sequence>
<feature type="region of interest" description="Disordered" evidence="1">
    <location>
        <begin position="1"/>
        <end position="81"/>
    </location>
</feature>
<reference evidence="2" key="1">
    <citation type="submission" date="2018-11" db="EMBL/GenBank/DDBJ databases">
        <authorList>
            <consortium name="Pathogen Informatics"/>
        </authorList>
    </citation>
    <scope>NUCLEOTIDE SEQUENCE</scope>
</reference>
<evidence type="ECO:0000313" key="3">
    <source>
        <dbReference type="Proteomes" id="UP000784294"/>
    </source>
</evidence>
<proteinExistence type="predicted"/>
<evidence type="ECO:0000256" key="1">
    <source>
        <dbReference type="SAM" id="MobiDB-lite"/>
    </source>
</evidence>
<dbReference type="EMBL" id="CAAALY010045446">
    <property type="protein sequence ID" value="VEL20242.1"/>
    <property type="molecule type" value="Genomic_DNA"/>
</dbReference>